<gene>
    <name evidence="1" type="ORF">DSOL_4847</name>
</gene>
<accession>A0A1Q8QHC9</accession>
<name>A0A1Q8QHC9_9FIRM</name>
<sequence length="46" mass="5399">MDPYGALRRPGEQMGTIGIRKEQDNAFKQNSEHRSNASYEYRYGEF</sequence>
<keyword evidence="2" id="KW-1185">Reference proteome</keyword>
<dbReference type="EMBL" id="MLBF01000070">
    <property type="protein sequence ID" value="OLN26753.1"/>
    <property type="molecule type" value="Genomic_DNA"/>
</dbReference>
<evidence type="ECO:0000313" key="2">
    <source>
        <dbReference type="Proteomes" id="UP000186102"/>
    </source>
</evidence>
<proteinExistence type="predicted"/>
<dbReference type="Proteomes" id="UP000186102">
    <property type="component" value="Unassembled WGS sequence"/>
</dbReference>
<organism evidence="1 2">
    <name type="scientific">Desulfosporosinus metallidurans</name>
    <dbReference type="NCBI Taxonomy" id="1888891"/>
    <lineage>
        <taxon>Bacteria</taxon>
        <taxon>Bacillati</taxon>
        <taxon>Bacillota</taxon>
        <taxon>Clostridia</taxon>
        <taxon>Eubacteriales</taxon>
        <taxon>Desulfitobacteriaceae</taxon>
        <taxon>Desulfosporosinus</taxon>
    </lineage>
</organism>
<reference evidence="1 2" key="1">
    <citation type="submission" date="2016-09" db="EMBL/GenBank/DDBJ databases">
        <title>Complete genome of Desulfosporosinus sp. OL.</title>
        <authorList>
            <person name="Mardanov A."/>
            <person name="Beletsky A."/>
            <person name="Panova A."/>
            <person name="Karnachuk O."/>
            <person name="Ravin N."/>
        </authorList>
    </citation>
    <scope>NUCLEOTIDE SEQUENCE [LARGE SCALE GENOMIC DNA]</scope>
    <source>
        <strain evidence="1 2">OL</strain>
    </source>
</reference>
<evidence type="ECO:0000313" key="1">
    <source>
        <dbReference type="EMBL" id="OLN26753.1"/>
    </source>
</evidence>
<comment type="caution">
    <text evidence="1">The sequence shown here is derived from an EMBL/GenBank/DDBJ whole genome shotgun (WGS) entry which is preliminary data.</text>
</comment>
<protein>
    <submittedName>
        <fullName evidence="1">Uncharacterized protein</fullName>
    </submittedName>
</protein>
<dbReference type="AlphaFoldDB" id="A0A1Q8QHC9"/>